<keyword evidence="1" id="KW-0614">Plasmid</keyword>
<geneLocation type="plasmid" evidence="1">
    <name>pEfm12493</name>
</geneLocation>
<sequence>MNADMPGRYKLSMVRMFMIELTNLRMYRSKRRLIRKDIRL</sequence>
<evidence type="ECO:0000313" key="1">
    <source>
        <dbReference type="EMBL" id="AJY53525.1"/>
    </source>
</evidence>
<gene>
    <name evidence="1" type="ORF">pEfm12493_041</name>
</gene>
<dbReference type="AlphaFoldDB" id="A0A0D5MB79"/>
<organism evidence="1">
    <name type="scientific">Enterococcus faecium</name>
    <name type="common">Streptococcus faecium</name>
    <dbReference type="NCBI Taxonomy" id="1352"/>
    <lineage>
        <taxon>Bacteria</taxon>
        <taxon>Bacillati</taxon>
        <taxon>Bacillota</taxon>
        <taxon>Bacilli</taxon>
        <taxon>Lactobacillales</taxon>
        <taxon>Enterococcaceae</taxon>
        <taxon>Enterococcus</taxon>
    </lineage>
</organism>
<accession>A0A0D5MB79</accession>
<name>A0A0D5MB79_ENTFC</name>
<reference evidence="1" key="1">
    <citation type="journal article" date="2015" name="J. Antimicrob. Chemother.">
        <title>Vancomycin-resistant Enterococcus faecium harbouring vanN in Canada: a case and complete sequence of pEfm12493 harbouring the vanN operon.</title>
        <authorList>
            <person name="Boyd D.A."/>
            <person name="Levesque S."/>
            <person name="Picard A.C."/>
            <person name="Golding G.R."/>
        </authorList>
    </citation>
    <scope>NUCLEOTIDE SEQUENCE</scope>
    <source>
        <strain evidence="1">N12-493</strain>
        <plasmid evidence="1">pEfm12493</plasmid>
    </source>
</reference>
<protein>
    <submittedName>
        <fullName evidence="1">Uncharacterized protein</fullName>
    </submittedName>
</protein>
<dbReference type="EMBL" id="KP342511">
    <property type="protein sequence ID" value="AJY53525.1"/>
    <property type="molecule type" value="Genomic_DNA"/>
</dbReference>
<proteinExistence type="predicted"/>